<feature type="compositionally biased region" description="Basic residues" evidence="1">
    <location>
        <begin position="896"/>
        <end position="906"/>
    </location>
</feature>
<evidence type="ECO:0000259" key="2">
    <source>
        <dbReference type="Pfam" id="PF10214"/>
    </source>
</evidence>
<accession>A0A6A5KZM7</accession>
<feature type="region of interest" description="Disordered" evidence="1">
    <location>
        <begin position="881"/>
        <end position="948"/>
    </location>
</feature>
<feature type="region of interest" description="Disordered" evidence="1">
    <location>
        <begin position="968"/>
        <end position="990"/>
    </location>
</feature>
<protein>
    <submittedName>
        <fullName evidence="5">Uncharacterized protein</fullName>
    </submittedName>
</protein>
<dbReference type="Proteomes" id="UP000800040">
    <property type="component" value="Unassembled WGS sequence"/>
</dbReference>
<feature type="compositionally biased region" description="Low complexity" evidence="1">
    <location>
        <begin position="807"/>
        <end position="819"/>
    </location>
</feature>
<name>A0A6A5KZM7_9PLEO</name>
<reference evidence="5" key="1">
    <citation type="submission" date="2020-01" db="EMBL/GenBank/DDBJ databases">
        <authorList>
            <consortium name="DOE Joint Genome Institute"/>
            <person name="Haridas S."/>
            <person name="Albert R."/>
            <person name="Binder M."/>
            <person name="Bloem J."/>
            <person name="Labutti K."/>
            <person name="Salamov A."/>
            <person name="Andreopoulos B."/>
            <person name="Baker S.E."/>
            <person name="Barry K."/>
            <person name="Bills G."/>
            <person name="Bluhm B.H."/>
            <person name="Cannon C."/>
            <person name="Castanera R."/>
            <person name="Culley D.E."/>
            <person name="Daum C."/>
            <person name="Ezra D."/>
            <person name="Gonzalez J.B."/>
            <person name="Henrissat B."/>
            <person name="Kuo A."/>
            <person name="Liang C."/>
            <person name="Lipzen A."/>
            <person name="Lutzoni F."/>
            <person name="Magnuson J."/>
            <person name="Mondo S."/>
            <person name="Nolan M."/>
            <person name="Ohm R."/>
            <person name="Pangilinan J."/>
            <person name="Park H.-J."/>
            <person name="Ramirez L."/>
            <person name="Alfaro M."/>
            <person name="Sun H."/>
            <person name="Tritt A."/>
            <person name="Yoshinaga Y."/>
            <person name="Zwiers L.-H."/>
            <person name="Turgeon B.G."/>
            <person name="Goodwin S.B."/>
            <person name="Spatafora J.W."/>
            <person name="Crous P.W."/>
            <person name="Grigoriev I.V."/>
        </authorList>
    </citation>
    <scope>NUCLEOTIDE SEQUENCE</scope>
    <source>
        <strain evidence="5">P77</strain>
    </source>
</reference>
<dbReference type="InterPro" id="IPR048537">
    <property type="entry name" value="RRN6_HB"/>
</dbReference>
<dbReference type="PANTHER" id="PTHR28221:SF2">
    <property type="entry name" value="RNA POLYMERASE I-SPECIFIC TRANSCRIPTION INITIATION FACTOR RRN6"/>
    <property type="match status" value="1"/>
</dbReference>
<organism evidence="5 6">
    <name type="scientific">Decorospora gaudefroyi</name>
    <dbReference type="NCBI Taxonomy" id="184978"/>
    <lineage>
        <taxon>Eukaryota</taxon>
        <taxon>Fungi</taxon>
        <taxon>Dikarya</taxon>
        <taxon>Ascomycota</taxon>
        <taxon>Pezizomycotina</taxon>
        <taxon>Dothideomycetes</taxon>
        <taxon>Pleosporomycetidae</taxon>
        <taxon>Pleosporales</taxon>
        <taxon>Pleosporineae</taxon>
        <taxon>Pleosporaceae</taxon>
        <taxon>Decorospora</taxon>
    </lineage>
</organism>
<dbReference type="PANTHER" id="PTHR28221">
    <property type="entry name" value="RNA POLYMERASE I-SPECIFIC TRANSCRIPTION INITIATION FACTOR RRN6"/>
    <property type="match status" value="1"/>
</dbReference>
<dbReference type="GO" id="GO:0001179">
    <property type="term" value="F:RNA polymerase I general transcription initiation factor binding"/>
    <property type="evidence" value="ECO:0007669"/>
    <property type="project" value="TreeGrafter"/>
</dbReference>
<dbReference type="GO" id="GO:0042790">
    <property type="term" value="P:nucleolar large rRNA transcription by RNA polymerase I"/>
    <property type="evidence" value="ECO:0007669"/>
    <property type="project" value="TreeGrafter"/>
</dbReference>
<dbReference type="AlphaFoldDB" id="A0A6A5KZM7"/>
<sequence length="1189" mass="131715">MANRSLRDLNYGYPGAANYDLDTGDWLFGRQYTARRLVQVRSLKGIHPATTVTIPPSAQLPLPQTSSSSAGLQTDIKSYIQQNTQITPASEILPELAIVSAAISSTTSIYDPLVGSLLSFGSFTREDKYDDPRQLAAFPSGEGGNILRLAMVNRERHSWRADRTVWVDGPTLKDAECGYWNEEAAPIQQVCFAQSEDRSSLLAVRLPTRTVLFRPVCHRQARAAGRSPFYHLPASTIDAHPILSLHLDETAGFPHTDVAFNPDSQLQLALVDQNQTWSVWDIEHPRKGDTYSISCLVRGEIQETQQEDEPEEDGWSRILWVADSSTLLVCNRRHLSIIGINGKSSTYLPCPLMFSERYADWILDVKRHPKHRGRVFVLTSSRLVLIRVTASSEASDASAEEAGAVILASWRHYRGADDFSLQMSVQMVSDDESCLMLHSCLNNLVQIYTFSEYSGSSELVSSSDPSALQLEMNGSGRITKICMERMHYGSLGKGTFGPGRSYMQRDIKFFRLFVTRSDLSVHELVVCTQDHRGSRANGDAQAVEDFTRNFVRHLRRDNSKADVIEQEDEFILPDGLTVVEAPRPKVVSQVELWSQDDPVLDNTRDNGFLAEVVVRMDNDGTGTSKAADTRLVTSQVKQMLVGDSNPALPVGTLMDIANMQLDVLDIDEASSNFQELFSLEDRQDLVDLERIAPADVLELTENMDPTMSDVYDSMLETWVAPLPPEVPSRVRQQKERLVRQVAAELMLGSTRILYHPLQEPAIESQRGPSQDSAVTLPILPSKPREGTVDSQIHFSSPQPLPTPPFSSIPSSSFPTSSPLVSPPAPTTQPNPMTRLRKYLRFREDTVTPAIIVPNVSQVLAHFQPGSDPRTYDWVATERALQPEELDEESQQQREKERRRKERRERRQQRENELLRIKAASQPTLLPRSSPGPMMGGMGSSSQVPSQIPAHSQLPLSHGVFRGAEGRDILGPQSQVEPGKFGGRPDSKTKKKGRVIHHLYHSYFQPLLTNTRQPHTNPKKMSGFPSLQPAFTVRVDIDAPMQVGGQAGAQLVIVPMVSGTVKSEPGFEPKLDAELHGVGYDYIRNDANGSHMRLDVRSQVKNNDGTLLAMYYKGTVKLTPGVGKVLSGAPDATTTEYGDSFVSFSFETGSEAYKDLQNGTFVAAGHFVKEGGSKGVVVEYKVCRVVAGGV</sequence>
<proteinExistence type="predicted"/>
<dbReference type="InterPro" id="IPR048536">
    <property type="entry name" value="Rrn6_K-rich"/>
</dbReference>
<dbReference type="InterPro" id="IPR048535">
    <property type="entry name" value="RRN6_beta-prop"/>
</dbReference>
<dbReference type="Pfam" id="PF11578">
    <property type="entry name" value="DUF3237"/>
    <property type="match status" value="1"/>
</dbReference>
<dbReference type="Pfam" id="PF10214">
    <property type="entry name" value="Rrn6_beta-prop"/>
    <property type="match status" value="1"/>
</dbReference>
<dbReference type="Pfam" id="PF20639">
    <property type="entry name" value="Rrn6_K-rich"/>
    <property type="match status" value="1"/>
</dbReference>
<dbReference type="EMBL" id="ML975245">
    <property type="protein sequence ID" value="KAF1839353.1"/>
    <property type="molecule type" value="Genomic_DNA"/>
</dbReference>
<evidence type="ECO:0000259" key="3">
    <source>
        <dbReference type="Pfam" id="PF20639"/>
    </source>
</evidence>
<feature type="domain" description="RRN6 beta-propeller" evidence="2">
    <location>
        <begin position="111"/>
        <end position="470"/>
    </location>
</feature>
<dbReference type="OrthoDB" id="4090074at2759"/>
<dbReference type="Pfam" id="PF20640">
    <property type="entry name" value="Rrn6_HB"/>
    <property type="match status" value="1"/>
</dbReference>
<dbReference type="InterPro" id="IPR019350">
    <property type="entry name" value="RNA_pol_I-sp_TIF_RRN6-like"/>
</dbReference>
<feature type="region of interest" description="Disordered" evidence="1">
    <location>
        <begin position="761"/>
        <end position="832"/>
    </location>
</feature>
<evidence type="ECO:0000313" key="6">
    <source>
        <dbReference type="Proteomes" id="UP000800040"/>
    </source>
</evidence>
<evidence type="ECO:0000259" key="4">
    <source>
        <dbReference type="Pfam" id="PF20640"/>
    </source>
</evidence>
<gene>
    <name evidence="5" type="ORF">BDW02DRAFT_539430</name>
</gene>
<feature type="domain" description="RRN6 K-rich C-terminal" evidence="3">
    <location>
        <begin position="856"/>
        <end position="993"/>
    </location>
</feature>
<dbReference type="GO" id="GO:0070860">
    <property type="term" value="C:RNA polymerase I core factor complex"/>
    <property type="evidence" value="ECO:0007669"/>
    <property type="project" value="TreeGrafter"/>
</dbReference>
<dbReference type="Gene3D" id="2.40.160.20">
    <property type="match status" value="1"/>
</dbReference>
<keyword evidence="6" id="KW-1185">Reference proteome</keyword>
<evidence type="ECO:0000256" key="1">
    <source>
        <dbReference type="SAM" id="MobiDB-lite"/>
    </source>
</evidence>
<feature type="domain" description="RRN6 helical bundle" evidence="4">
    <location>
        <begin position="564"/>
        <end position="749"/>
    </location>
</feature>
<evidence type="ECO:0000313" key="5">
    <source>
        <dbReference type="EMBL" id="KAF1839353.1"/>
    </source>
</evidence>
<dbReference type="GO" id="GO:0001163">
    <property type="term" value="F:RNA polymerase I transcription regulatory region sequence-specific DNA binding"/>
    <property type="evidence" value="ECO:0007669"/>
    <property type="project" value="TreeGrafter"/>
</dbReference>